<organism evidence="2">
    <name type="scientific">Pedococcus sp. KACC 23699</name>
    <dbReference type="NCBI Taxonomy" id="3149228"/>
    <lineage>
        <taxon>Bacteria</taxon>
        <taxon>Bacillati</taxon>
        <taxon>Actinomycetota</taxon>
        <taxon>Actinomycetes</taxon>
        <taxon>Micrococcales</taxon>
        <taxon>Intrasporangiaceae</taxon>
        <taxon>Pedococcus</taxon>
    </lineage>
</organism>
<feature type="domain" description="HNH nuclease" evidence="1">
    <location>
        <begin position="344"/>
        <end position="397"/>
    </location>
</feature>
<dbReference type="InterPro" id="IPR003615">
    <property type="entry name" value="HNH_nuc"/>
</dbReference>
<dbReference type="RefSeq" id="WP_406831080.1">
    <property type="nucleotide sequence ID" value="NZ_CP157483.1"/>
</dbReference>
<gene>
    <name evidence="2" type="ORF">ABEG17_19085</name>
</gene>
<dbReference type="AlphaFoldDB" id="A0AAU7JTZ4"/>
<dbReference type="CDD" id="cd00085">
    <property type="entry name" value="HNHc"/>
    <property type="match status" value="1"/>
</dbReference>
<sequence length="411" mass="44634">MSTSPLTALPDTGPGGGWGVRNRALWDRTATVAGRLNRAQAELVDIIDEVMTGRHWGEGGFTSPEHYLVIRAGLSSAHAADIVAVARRRAELTDAATALDAGELSLDQVAVLARHVPASHQRSLTAFAREATVPQLRRAVRMHAFPADPTPDHTLVEDTTTDHTTAETALDPRIQVQQEHEAARASAAQDRACAKPDLSMSYDADGRFQLRYSAPATIGALVEQAVKEAKDALFTRRRSASTDTNDTIPTPTAIEHRHAALPTYADALEEMASRSLDTITSTSRAAHYRVYLHLDTNGAWATGGHAIPMRLLGRFLSDGIVQPVWETQGRPVSVGRAMRILPERSRRLITDRDRGCRFPGCPTTNTAFVEIHHLTAWADGGATDTGNQICLCTRHHDGIDRGDYTITGDPD</sequence>
<dbReference type="EMBL" id="CP157483">
    <property type="protein sequence ID" value="XBO43640.1"/>
    <property type="molecule type" value="Genomic_DNA"/>
</dbReference>
<accession>A0AAU7JTZ4</accession>
<name>A0AAU7JTZ4_9MICO</name>
<reference evidence="2" key="1">
    <citation type="submission" date="2024-05" db="EMBL/GenBank/DDBJ databases">
        <authorList>
            <person name="Kim S."/>
            <person name="Heo J."/>
            <person name="Choi H."/>
            <person name="Choi Y."/>
            <person name="Kwon S.-W."/>
            <person name="Kim Y."/>
        </authorList>
    </citation>
    <scope>NUCLEOTIDE SEQUENCE</scope>
    <source>
        <strain evidence="2">KACC 23699</strain>
    </source>
</reference>
<protein>
    <submittedName>
        <fullName evidence="2">DUF222 domain-containing protein</fullName>
    </submittedName>
</protein>
<proteinExistence type="predicted"/>
<evidence type="ECO:0000259" key="1">
    <source>
        <dbReference type="SMART" id="SM00507"/>
    </source>
</evidence>
<evidence type="ECO:0000313" key="2">
    <source>
        <dbReference type="EMBL" id="XBO43640.1"/>
    </source>
</evidence>
<dbReference type="SMART" id="SM00507">
    <property type="entry name" value="HNHc"/>
    <property type="match status" value="1"/>
</dbReference>